<evidence type="ECO:0000256" key="2">
    <source>
        <dbReference type="SAM" id="SignalP"/>
    </source>
</evidence>
<evidence type="ECO:0000259" key="3">
    <source>
        <dbReference type="Pfam" id="PF10342"/>
    </source>
</evidence>
<reference evidence="4 5" key="2">
    <citation type="submission" date="2017-02" db="EMBL/GenBank/DDBJ databases">
        <title>A genome survey and senescence transcriptome analysis in Lentinula edodes.</title>
        <authorList>
            <person name="Sakamoto Y."/>
            <person name="Nakade K."/>
            <person name="Sato S."/>
            <person name="Yoshida Y."/>
            <person name="Miyazaki K."/>
            <person name="Natsume S."/>
            <person name="Konno N."/>
        </authorList>
    </citation>
    <scope>NUCLEOTIDE SEQUENCE [LARGE SCALE GENOMIC DNA]</scope>
    <source>
        <strain evidence="4 5">NBRC 111202</strain>
    </source>
</reference>
<name>A0A1Q3ESE1_LENED</name>
<dbReference type="Pfam" id="PF10342">
    <property type="entry name" value="Kre9_KNH"/>
    <property type="match status" value="1"/>
</dbReference>
<keyword evidence="5" id="KW-1185">Reference proteome</keyword>
<evidence type="ECO:0000313" key="5">
    <source>
        <dbReference type="Proteomes" id="UP000188533"/>
    </source>
</evidence>
<dbReference type="InterPro" id="IPR018466">
    <property type="entry name" value="Kre9/Knh1-like_N"/>
</dbReference>
<sequence length="138" mass="14467">MQFTLLASSLMALAVSAVSASPVSNGARMILDVWSPTIISPNASTVWTEGQQYNVTWDTSNAPVNISNGASVRLGQDGVLTDTTLASGFDLRQGWVSVTCPSNVVPGDDYSVILFGDSGNQSPQFTIQSSLESILPGL</sequence>
<dbReference type="OrthoDB" id="2973648at2759"/>
<evidence type="ECO:0000256" key="1">
    <source>
        <dbReference type="ARBA" id="ARBA00022729"/>
    </source>
</evidence>
<feature type="chain" id="PRO_5012930506" description="Yeast cell wall synthesis Kre9/Knh1-like N-terminal domain-containing protein" evidence="2">
    <location>
        <begin position="21"/>
        <end position="138"/>
    </location>
</feature>
<evidence type="ECO:0000313" key="4">
    <source>
        <dbReference type="EMBL" id="GAW10098.1"/>
    </source>
</evidence>
<keyword evidence="1 2" id="KW-0732">Signal</keyword>
<dbReference type="AlphaFoldDB" id="A0A1Q3ESE1"/>
<gene>
    <name evidence="4" type="ORF">LENED_012330</name>
</gene>
<dbReference type="EMBL" id="BDGU01001563">
    <property type="protein sequence ID" value="GAW10098.1"/>
    <property type="molecule type" value="Genomic_DNA"/>
</dbReference>
<comment type="caution">
    <text evidence="4">The sequence shown here is derived from an EMBL/GenBank/DDBJ whole genome shotgun (WGS) entry which is preliminary data.</text>
</comment>
<proteinExistence type="predicted"/>
<accession>A0A1Q3ESE1</accession>
<feature type="signal peptide" evidence="2">
    <location>
        <begin position="1"/>
        <end position="20"/>
    </location>
</feature>
<reference evidence="4 5" key="1">
    <citation type="submission" date="2016-08" db="EMBL/GenBank/DDBJ databases">
        <authorList>
            <consortium name="Lentinula edodes genome sequencing consortium"/>
            <person name="Sakamoto Y."/>
            <person name="Nakade K."/>
            <person name="Sato S."/>
            <person name="Yoshida Y."/>
            <person name="Miyazaki K."/>
            <person name="Natsume S."/>
            <person name="Konno N."/>
        </authorList>
    </citation>
    <scope>NUCLEOTIDE SEQUENCE [LARGE SCALE GENOMIC DNA]</scope>
    <source>
        <strain evidence="4 5">NBRC 111202</strain>
    </source>
</reference>
<dbReference type="Proteomes" id="UP000188533">
    <property type="component" value="Unassembled WGS sequence"/>
</dbReference>
<protein>
    <recommendedName>
        <fullName evidence="3">Yeast cell wall synthesis Kre9/Knh1-like N-terminal domain-containing protein</fullName>
    </recommendedName>
</protein>
<organism evidence="4 5">
    <name type="scientific">Lentinula edodes</name>
    <name type="common">Shiitake mushroom</name>
    <name type="synonym">Lentinus edodes</name>
    <dbReference type="NCBI Taxonomy" id="5353"/>
    <lineage>
        <taxon>Eukaryota</taxon>
        <taxon>Fungi</taxon>
        <taxon>Dikarya</taxon>
        <taxon>Basidiomycota</taxon>
        <taxon>Agaricomycotina</taxon>
        <taxon>Agaricomycetes</taxon>
        <taxon>Agaricomycetidae</taxon>
        <taxon>Agaricales</taxon>
        <taxon>Marasmiineae</taxon>
        <taxon>Omphalotaceae</taxon>
        <taxon>Lentinula</taxon>
    </lineage>
</organism>
<feature type="domain" description="Yeast cell wall synthesis Kre9/Knh1-like N-terminal" evidence="3">
    <location>
        <begin position="40"/>
        <end position="127"/>
    </location>
</feature>